<dbReference type="InterPro" id="IPR054722">
    <property type="entry name" value="PolX-like_BBD"/>
</dbReference>
<dbReference type="EMBL" id="BQNB010011748">
    <property type="protein sequence ID" value="GJS94654.1"/>
    <property type="molecule type" value="Genomic_DNA"/>
</dbReference>
<protein>
    <submittedName>
        <fullName evidence="6">Ribonuclease H-like domain-containing protein</fullName>
    </submittedName>
</protein>
<feature type="compositionally biased region" description="Polar residues" evidence="4">
    <location>
        <begin position="653"/>
        <end position="672"/>
    </location>
</feature>
<dbReference type="InterPro" id="IPR012337">
    <property type="entry name" value="RNaseH-like_sf"/>
</dbReference>
<dbReference type="Pfam" id="PF07727">
    <property type="entry name" value="RVT_2"/>
    <property type="match status" value="1"/>
</dbReference>
<feature type="region of interest" description="Disordered" evidence="4">
    <location>
        <begin position="646"/>
        <end position="682"/>
    </location>
</feature>
<dbReference type="InterPro" id="IPR039537">
    <property type="entry name" value="Retrotran_Ty1/copia-like"/>
</dbReference>
<evidence type="ECO:0000256" key="2">
    <source>
        <dbReference type="ARBA" id="ARBA00022723"/>
    </source>
</evidence>
<reference evidence="6" key="1">
    <citation type="journal article" date="2022" name="Int. J. Mol. Sci.">
        <title>Draft Genome of Tanacetum Coccineum: Genomic Comparison of Closely Related Tanacetum-Family Plants.</title>
        <authorList>
            <person name="Yamashiro T."/>
            <person name="Shiraishi A."/>
            <person name="Nakayama K."/>
            <person name="Satake H."/>
        </authorList>
    </citation>
    <scope>NUCLEOTIDE SEQUENCE</scope>
</reference>
<proteinExistence type="predicted"/>
<dbReference type="Pfam" id="PF22936">
    <property type="entry name" value="Pol_BBD"/>
    <property type="match status" value="1"/>
</dbReference>
<dbReference type="InterPro" id="IPR036397">
    <property type="entry name" value="RNaseH_sf"/>
</dbReference>
<dbReference type="Gene3D" id="3.30.420.10">
    <property type="entry name" value="Ribonuclease H-like superfamily/Ribonuclease H"/>
    <property type="match status" value="1"/>
</dbReference>
<keyword evidence="7" id="KW-1185">Reference proteome</keyword>
<evidence type="ECO:0000313" key="6">
    <source>
        <dbReference type="EMBL" id="GJS94654.1"/>
    </source>
</evidence>
<evidence type="ECO:0000256" key="1">
    <source>
        <dbReference type="ARBA" id="ARBA00022670"/>
    </source>
</evidence>
<dbReference type="Pfam" id="PF13976">
    <property type="entry name" value="gag_pre-integrs"/>
    <property type="match status" value="1"/>
</dbReference>
<sequence length="1106" mass="124219">MMDNKGQPEVGRLLVLSYKQEASCPFVTVMLGRVPYPKMKLVWHSLKFGEACLLNGSTKACGLDVVDVEDYEIEIEDHPLKNMEDRGIFDSGCSGHMTGNKDHLDDFEECKGGSVTFGGSKGYITGKGRIRVGNLDFDSVSFVKELGHFNLFSISQICDKQHKVLFTETECLVVSPDFKMPDENQILLKVPRQHNMYSFDMKTPSLTKDYACLIAKATSDESKLWHRRLGHINFKNLNKLVKGNLVRGLPSKVFRNDHTCVACQKGKQHKASCKAKLERTITEPLHTLHMDLFGPTSVKSINHASYCLVITDDCTRFSWVFFLATKDETSGILQNFIRQIENQLNHRVKIIRSDNGTEFKNRDMLEFCGNKGIKQEYSNARTPQQNGVAERMNRTLIEAARTMLADSLLPTAFWAEAVSTACYIINRVRVTKPQNKTPYELCFGHKPIISYIRPFGCHVTILDTLSVLGKFDGKCDEGFLVGYSLNSKAFRVYNLVTKKVEVNLHVKFLEEKSNVKGVGYRWMFDIDYLTDSMNYIPVSLENQTNPHAGTSEVTNSAGTLPTPNANASEEEDEAEELIVVPTAVKHTAAKVGPRMSSTNSKAEEFLTELQNLKTQEKEAYSTGISEDTPEILAFRKELDELAQKHLREVPKNKATSTNSVNSGSGQDNTQPADQDDSDMPELTIFNKPQKGIFDEASYDDEGMVHDFNNLPTEVAVSPIPTLRIHNIHPQSQILGDPKSSVQTRSRVQQHSGAHALEEPKKISEALKDDSWVEAMQEENKRDERRVVVKNKARIVSQGHKQEEGIDYDEVFAPVVRIEAIRLFLAFALFMGFIVYQIDVKSAFLYGTIDEEVYVSQPPGFVDPDHPKKVYKVVKALYGLHQAPRACVPRPLLPAMLPVVAQNAGQADQVRTQSPPSSSTVPPPPTSQPALTKSTTIPATPITEPTSEPSSPSTAPECENCNNPMRDQGWIDKSEEADEVDVHLYRSMIKTYIVTTSTIEAEYVAAASCCGQVLWIQNQMLDYGFNFMNTKIHIDNESTICIVKNPVYHSKTKHIEIRHHFIRDSYEKKLIRVEKIHTDFNVADLLTKAFDGPRFNFLVVNIGMINP</sequence>
<feature type="region of interest" description="Disordered" evidence="4">
    <location>
        <begin position="543"/>
        <end position="566"/>
    </location>
</feature>
<comment type="caution">
    <text evidence="6">The sequence shown here is derived from an EMBL/GenBank/DDBJ whole genome shotgun (WGS) entry which is preliminary data.</text>
</comment>
<reference evidence="6" key="2">
    <citation type="submission" date="2022-01" db="EMBL/GenBank/DDBJ databases">
        <authorList>
            <person name="Yamashiro T."/>
            <person name="Shiraishi A."/>
            <person name="Satake H."/>
            <person name="Nakayama K."/>
        </authorList>
    </citation>
    <scope>NUCLEOTIDE SEQUENCE</scope>
</reference>
<name>A0ABQ4ZWG8_9ASTR</name>
<keyword evidence="1" id="KW-0645">Protease</keyword>
<evidence type="ECO:0000259" key="5">
    <source>
        <dbReference type="PROSITE" id="PS50994"/>
    </source>
</evidence>
<feature type="compositionally biased region" description="Low complexity" evidence="4">
    <location>
        <begin position="933"/>
        <end position="955"/>
    </location>
</feature>
<dbReference type="PANTHER" id="PTHR42648">
    <property type="entry name" value="TRANSPOSASE, PUTATIVE-RELATED"/>
    <property type="match status" value="1"/>
</dbReference>
<feature type="domain" description="Integrase catalytic" evidence="5">
    <location>
        <begin position="280"/>
        <end position="446"/>
    </location>
</feature>
<gene>
    <name evidence="6" type="ORF">Tco_0801622</name>
</gene>
<dbReference type="Pfam" id="PF25597">
    <property type="entry name" value="SH3_retrovirus"/>
    <property type="match status" value="1"/>
</dbReference>
<dbReference type="SUPFAM" id="SSF53098">
    <property type="entry name" value="Ribonuclease H-like"/>
    <property type="match status" value="1"/>
</dbReference>
<feature type="region of interest" description="Disordered" evidence="4">
    <location>
        <begin position="903"/>
        <end position="968"/>
    </location>
</feature>
<dbReference type="Pfam" id="PF00665">
    <property type="entry name" value="rve"/>
    <property type="match status" value="1"/>
</dbReference>
<dbReference type="InterPro" id="IPR001584">
    <property type="entry name" value="Integrase_cat-core"/>
</dbReference>
<dbReference type="InterPro" id="IPR057670">
    <property type="entry name" value="SH3_retrovirus"/>
</dbReference>
<accession>A0ABQ4ZWG8</accession>
<keyword evidence="2" id="KW-0479">Metal-binding</keyword>
<evidence type="ECO:0000256" key="3">
    <source>
        <dbReference type="ARBA" id="ARBA00022801"/>
    </source>
</evidence>
<evidence type="ECO:0000313" key="7">
    <source>
        <dbReference type="Proteomes" id="UP001151760"/>
    </source>
</evidence>
<evidence type="ECO:0000256" key="4">
    <source>
        <dbReference type="SAM" id="MobiDB-lite"/>
    </source>
</evidence>
<organism evidence="6 7">
    <name type="scientific">Tanacetum coccineum</name>
    <dbReference type="NCBI Taxonomy" id="301880"/>
    <lineage>
        <taxon>Eukaryota</taxon>
        <taxon>Viridiplantae</taxon>
        <taxon>Streptophyta</taxon>
        <taxon>Embryophyta</taxon>
        <taxon>Tracheophyta</taxon>
        <taxon>Spermatophyta</taxon>
        <taxon>Magnoliopsida</taxon>
        <taxon>eudicotyledons</taxon>
        <taxon>Gunneridae</taxon>
        <taxon>Pentapetalae</taxon>
        <taxon>asterids</taxon>
        <taxon>campanulids</taxon>
        <taxon>Asterales</taxon>
        <taxon>Asteraceae</taxon>
        <taxon>Asteroideae</taxon>
        <taxon>Anthemideae</taxon>
        <taxon>Anthemidinae</taxon>
        <taxon>Tanacetum</taxon>
    </lineage>
</organism>
<dbReference type="Proteomes" id="UP001151760">
    <property type="component" value="Unassembled WGS sequence"/>
</dbReference>
<dbReference type="InterPro" id="IPR013103">
    <property type="entry name" value="RVT_2"/>
</dbReference>
<keyword evidence="3" id="KW-0378">Hydrolase</keyword>
<dbReference type="PANTHER" id="PTHR42648:SF32">
    <property type="entry name" value="RIBONUCLEASE H-LIKE DOMAIN, GAG-PRE-INTEGRASE DOMAIN PROTEIN-RELATED"/>
    <property type="match status" value="1"/>
</dbReference>
<dbReference type="PROSITE" id="PS50994">
    <property type="entry name" value="INTEGRASE"/>
    <property type="match status" value="1"/>
</dbReference>
<dbReference type="CDD" id="cd09272">
    <property type="entry name" value="RNase_HI_RT_Ty1"/>
    <property type="match status" value="1"/>
</dbReference>
<dbReference type="InterPro" id="IPR025724">
    <property type="entry name" value="GAG-pre-integrase_dom"/>
</dbReference>